<proteinExistence type="predicted"/>
<dbReference type="EMBL" id="BGPR01000112">
    <property type="protein sequence ID" value="GBL95558.1"/>
    <property type="molecule type" value="Genomic_DNA"/>
</dbReference>
<dbReference type="Proteomes" id="UP000499080">
    <property type="component" value="Unassembled WGS sequence"/>
</dbReference>
<keyword evidence="3" id="KW-1185">Reference proteome</keyword>
<accession>A0A4Y2BU09</accession>
<dbReference type="PANTHER" id="PTHR19303">
    <property type="entry name" value="TRANSPOSON"/>
    <property type="match status" value="1"/>
</dbReference>
<evidence type="ECO:0000313" key="2">
    <source>
        <dbReference type="EMBL" id="GBL95558.1"/>
    </source>
</evidence>
<dbReference type="InterPro" id="IPR036397">
    <property type="entry name" value="RNaseH_sf"/>
</dbReference>
<dbReference type="InterPro" id="IPR050863">
    <property type="entry name" value="CenT-Element_Derived"/>
</dbReference>
<dbReference type="GO" id="GO:0003677">
    <property type="term" value="F:DNA binding"/>
    <property type="evidence" value="ECO:0007669"/>
    <property type="project" value="TreeGrafter"/>
</dbReference>
<dbReference type="Pfam" id="PF03184">
    <property type="entry name" value="DDE_1"/>
    <property type="match status" value="1"/>
</dbReference>
<dbReference type="GO" id="GO:0005634">
    <property type="term" value="C:nucleus"/>
    <property type="evidence" value="ECO:0007669"/>
    <property type="project" value="TreeGrafter"/>
</dbReference>
<protein>
    <recommendedName>
        <fullName evidence="1">DDE-1 domain-containing protein</fullName>
    </recommendedName>
</protein>
<sequence length="368" mass="41356">MDETGISTVPNRTPKVITPKGKGKKTVYKISSAKRDQTVTAVCCMSATKVFVPPALILPRKRMNPLLYKDAPNGTLPLISDTGYMNSYLFIYWLKYFLKHAKPPTEDPVLLIADNYTSHCSLPAILFCRENHITFLTLPPHTSHVLQPLDKCFFAPLKALYSSETEKLLAQNPGKAITLYKVARIFQKAYSATARVQLAEKAFRVTDVEPNNPDIISEDCYYPSLVTLARLDNDCTVAVAPEENEVSSSTSQIDVSIQSILPLQRHEQRGVKRKRKSQKSEIMASSLLQDFLEKKEKVELEETKADRVFKKNKNGDKTKKRKALKAKKNLILNFIENPVPSTSSANNEGTNCPGCEHTYDEDWIQCGL</sequence>
<dbReference type="OrthoDB" id="4357141at2759"/>
<organism evidence="2 3">
    <name type="scientific">Araneus ventricosus</name>
    <name type="common">Orbweaver spider</name>
    <name type="synonym">Epeira ventricosa</name>
    <dbReference type="NCBI Taxonomy" id="182803"/>
    <lineage>
        <taxon>Eukaryota</taxon>
        <taxon>Metazoa</taxon>
        <taxon>Ecdysozoa</taxon>
        <taxon>Arthropoda</taxon>
        <taxon>Chelicerata</taxon>
        <taxon>Arachnida</taxon>
        <taxon>Araneae</taxon>
        <taxon>Araneomorphae</taxon>
        <taxon>Entelegynae</taxon>
        <taxon>Araneoidea</taxon>
        <taxon>Araneidae</taxon>
        <taxon>Araneus</taxon>
    </lineage>
</organism>
<name>A0A4Y2BU09_ARAVE</name>
<gene>
    <name evidence="2" type="ORF">AVEN_54155_1</name>
</gene>
<dbReference type="AlphaFoldDB" id="A0A4Y2BU09"/>
<comment type="caution">
    <text evidence="2">The sequence shown here is derived from an EMBL/GenBank/DDBJ whole genome shotgun (WGS) entry which is preliminary data.</text>
</comment>
<feature type="domain" description="DDE-1" evidence="1">
    <location>
        <begin position="38"/>
        <end position="172"/>
    </location>
</feature>
<reference evidence="2 3" key="1">
    <citation type="journal article" date="2019" name="Sci. Rep.">
        <title>Orb-weaving spider Araneus ventricosus genome elucidates the spidroin gene catalogue.</title>
        <authorList>
            <person name="Kono N."/>
            <person name="Nakamura H."/>
            <person name="Ohtoshi R."/>
            <person name="Moran D.A.P."/>
            <person name="Shinohara A."/>
            <person name="Yoshida Y."/>
            <person name="Fujiwara M."/>
            <person name="Mori M."/>
            <person name="Tomita M."/>
            <person name="Arakawa K."/>
        </authorList>
    </citation>
    <scope>NUCLEOTIDE SEQUENCE [LARGE SCALE GENOMIC DNA]</scope>
</reference>
<evidence type="ECO:0000259" key="1">
    <source>
        <dbReference type="Pfam" id="PF03184"/>
    </source>
</evidence>
<dbReference type="Gene3D" id="3.30.420.10">
    <property type="entry name" value="Ribonuclease H-like superfamily/Ribonuclease H"/>
    <property type="match status" value="1"/>
</dbReference>
<dbReference type="PANTHER" id="PTHR19303:SF74">
    <property type="entry name" value="POGO TRANSPOSABLE ELEMENT WITH KRAB DOMAIN"/>
    <property type="match status" value="1"/>
</dbReference>
<evidence type="ECO:0000313" key="3">
    <source>
        <dbReference type="Proteomes" id="UP000499080"/>
    </source>
</evidence>
<dbReference type="InterPro" id="IPR004875">
    <property type="entry name" value="DDE_SF_endonuclease_dom"/>
</dbReference>